<accession>A0ACD3ABP2</accession>
<organism evidence="1 2">
    <name type="scientific">Pluteus cervinus</name>
    <dbReference type="NCBI Taxonomy" id="181527"/>
    <lineage>
        <taxon>Eukaryota</taxon>
        <taxon>Fungi</taxon>
        <taxon>Dikarya</taxon>
        <taxon>Basidiomycota</taxon>
        <taxon>Agaricomycotina</taxon>
        <taxon>Agaricomycetes</taxon>
        <taxon>Agaricomycetidae</taxon>
        <taxon>Agaricales</taxon>
        <taxon>Pluteineae</taxon>
        <taxon>Pluteaceae</taxon>
        <taxon>Pluteus</taxon>
    </lineage>
</organism>
<sequence>MRFTSYITIALTFVGATLALPVAKRSASDIESALSTIASDLVGLDSAAVAYPAGGSLIDALSIDIKVNSLGSDVSAATTAVKSVTSLSEADGQAILTAVQGYFSVASDIMQQLVTKKSGFTSLPIPGIEGIILQGIQSMADNFNALGSSLVAIAPADLQATANTILQAITPVFAPAIAAYSS</sequence>
<dbReference type="EMBL" id="ML208530">
    <property type="protein sequence ID" value="TFK63293.1"/>
    <property type="molecule type" value="Genomic_DNA"/>
</dbReference>
<keyword evidence="2" id="KW-1185">Reference proteome</keyword>
<reference evidence="1 2" key="1">
    <citation type="journal article" date="2019" name="Nat. Ecol. Evol.">
        <title>Megaphylogeny resolves global patterns of mushroom evolution.</title>
        <authorList>
            <person name="Varga T."/>
            <person name="Krizsan K."/>
            <person name="Foldi C."/>
            <person name="Dima B."/>
            <person name="Sanchez-Garcia M."/>
            <person name="Sanchez-Ramirez S."/>
            <person name="Szollosi G.J."/>
            <person name="Szarkandi J.G."/>
            <person name="Papp V."/>
            <person name="Albert L."/>
            <person name="Andreopoulos W."/>
            <person name="Angelini C."/>
            <person name="Antonin V."/>
            <person name="Barry K.W."/>
            <person name="Bougher N.L."/>
            <person name="Buchanan P."/>
            <person name="Buyck B."/>
            <person name="Bense V."/>
            <person name="Catcheside P."/>
            <person name="Chovatia M."/>
            <person name="Cooper J."/>
            <person name="Damon W."/>
            <person name="Desjardin D."/>
            <person name="Finy P."/>
            <person name="Geml J."/>
            <person name="Haridas S."/>
            <person name="Hughes K."/>
            <person name="Justo A."/>
            <person name="Karasinski D."/>
            <person name="Kautmanova I."/>
            <person name="Kiss B."/>
            <person name="Kocsube S."/>
            <person name="Kotiranta H."/>
            <person name="LaButti K.M."/>
            <person name="Lechner B.E."/>
            <person name="Liimatainen K."/>
            <person name="Lipzen A."/>
            <person name="Lukacs Z."/>
            <person name="Mihaltcheva S."/>
            <person name="Morgado L.N."/>
            <person name="Niskanen T."/>
            <person name="Noordeloos M.E."/>
            <person name="Ohm R.A."/>
            <person name="Ortiz-Santana B."/>
            <person name="Ovrebo C."/>
            <person name="Racz N."/>
            <person name="Riley R."/>
            <person name="Savchenko A."/>
            <person name="Shiryaev A."/>
            <person name="Soop K."/>
            <person name="Spirin V."/>
            <person name="Szebenyi C."/>
            <person name="Tomsovsky M."/>
            <person name="Tulloss R.E."/>
            <person name="Uehling J."/>
            <person name="Grigoriev I.V."/>
            <person name="Vagvolgyi C."/>
            <person name="Papp T."/>
            <person name="Martin F.M."/>
            <person name="Miettinen O."/>
            <person name="Hibbett D.S."/>
            <person name="Nagy L.G."/>
        </authorList>
    </citation>
    <scope>NUCLEOTIDE SEQUENCE [LARGE SCALE GENOMIC DNA]</scope>
    <source>
        <strain evidence="1 2">NL-1719</strain>
    </source>
</reference>
<gene>
    <name evidence="1" type="ORF">BDN72DRAFT_902521</name>
</gene>
<name>A0ACD3ABP2_9AGAR</name>
<protein>
    <submittedName>
        <fullName evidence="1">Uncharacterized protein</fullName>
    </submittedName>
</protein>
<dbReference type="Proteomes" id="UP000308600">
    <property type="component" value="Unassembled WGS sequence"/>
</dbReference>
<evidence type="ECO:0000313" key="1">
    <source>
        <dbReference type="EMBL" id="TFK63293.1"/>
    </source>
</evidence>
<evidence type="ECO:0000313" key="2">
    <source>
        <dbReference type="Proteomes" id="UP000308600"/>
    </source>
</evidence>
<proteinExistence type="predicted"/>